<dbReference type="EMBL" id="UGCU01000001">
    <property type="protein sequence ID" value="STJ12628.1"/>
    <property type="molecule type" value="Genomic_DNA"/>
</dbReference>
<proteinExistence type="predicted"/>
<evidence type="ECO:0000313" key="1">
    <source>
        <dbReference type="EMBL" id="STJ12628.1"/>
    </source>
</evidence>
<accession>A0A376VQ06</accession>
<reference evidence="1 2" key="1">
    <citation type="submission" date="2018-06" db="EMBL/GenBank/DDBJ databases">
        <authorList>
            <consortium name="Pathogen Informatics"/>
            <person name="Doyle S."/>
        </authorList>
    </citation>
    <scope>NUCLEOTIDE SEQUENCE [LARGE SCALE GENOMIC DNA]</scope>
    <source>
        <strain evidence="1 2">NCTC9077</strain>
    </source>
</reference>
<gene>
    <name evidence="1" type="primary">djlB_2</name>
    <name evidence="1" type="ORF">NCTC9077_04393</name>
</gene>
<dbReference type="AlphaFoldDB" id="A0A376VQ06"/>
<dbReference type="Proteomes" id="UP000254495">
    <property type="component" value="Unassembled WGS sequence"/>
</dbReference>
<protein>
    <submittedName>
        <fullName evidence="1">DnaJ-class chaperone</fullName>
    </submittedName>
</protein>
<organism evidence="1 2">
    <name type="scientific">Escherichia coli</name>
    <dbReference type="NCBI Taxonomy" id="562"/>
    <lineage>
        <taxon>Bacteria</taxon>
        <taxon>Pseudomonadati</taxon>
        <taxon>Pseudomonadota</taxon>
        <taxon>Gammaproteobacteria</taxon>
        <taxon>Enterobacterales</taxon>
        <taxon>Enterobacteriaceae</taxon>
        <taxon>Escherichia</taxon>
    </lineage>
</organism>
<name>A0A376VQ06_ECOLX</name>
<sequence>MLLAERLRWLQEENTGEIDEEELESFLYAIAKGNVFNFQTILHLPVAVQNDTIDFLPKCSLGFGHRIQNG</sequence>
<evidence type="ECO:0000313" key="2">
    <source>
        <dbReference type="Proteomes" id="UP000254495"/>
    </source>
</evidence>